<protein>
    <submittedName>
        <fullName evidence="10">ATP-binding cassette domain-containing protein</fullName>
    </submittedName>
</protein>
<keyword evidence="5 10" id="KW-0067">ATP-binding</keyword>
<evidence type="ECO:0000256" key="1">
    <source>
        <dbReference type="ARBA" id="ARBA00004141"/>
    </source>
</evidence>
<dbReference type="EMBL" id="JAAGVY010000003">
    <property type="protein sequence ID" value="NEN22489.1"/>
    <property type="molecule type" value="Genomic_DNA"/>
</dbReference>
<feature type="transmembrane region" description="Helical" evidence="8">
    <location>
        <begin position="588"/>
        <end position="610"/>
    </location>
</feature>
<keyword evidence="7 8" id="KW-0472">Membrane</keyword>
<dbReference type="AlphaFoldDB" id="A0A7K3WLH7"/>
<accession>A0A7K3WLH7</accession>
<comment type="subcellular location">
    <subcellularLocation>
        <location evidence="1">Membrane</location>
        <topology evidence="1">Multi-pass membrane protein</topology>
    </subcellularLocation>
</comment>
<feature type="transmembrane region" description="Helical" evidence="8">
    <location>
        <begin position="702"/>
        <end position="719"/>
    </location>
</feature>
<dbReference type="SMART" id="SM00382">
    <property type="entry name" value="AAA"/>
    <property type="match status" value="1"/>
</dbReference>
<dbReference type="SUPFAM" id="SSF52540">
    <property type="entry name" value="P-loop containing nucleoside triphosphate hydrolases"/>
    <property type="match status" value="1"/>
</dbReference>
<gene>
    <name evidence="10" type="ORF">G3O08_03100</name>
</gene>
<keyword evidence="3 8" id="KW-0812">Transmembrane</keyword>
<dbReference type="InterPro" id="IPR017871">
    <property type="entry name" value="ABC_transporter-like_CS"/>
</dbReference>
<evidence type="ECO:0000313" key="10">
    <source>
        <dbReference type="EMBL" id="NEN22489.1"/>
    </source>
</evidence>
<feature type="transmembrane region" description="Helical" evidence="8">
    <location>
        <begin position="625"/>
        <end position="649"/>
    </location>
</feature>
<dbReference type="GO" id="GO:0016020">
    <property type="term" value="C:membrane"/>
    <property type="evidence" value="ECO:0007669"/>
    <property type="project" value="UniProtKB-SubCell"/>
</dbReference>
<dbReference type="GO" id="GO:0140359">
    <property type="term" value="F:ABC-type transporter activity"/>
    <property type="evidence" value="ECO:0007669"/>
    <property type="project" value="InterPro"/>
</dbReference>
<dbReference type="Proteomes" id="UP000486602">
    <property type="component" value="Unassembled WGS sequence"/>
</dbReference>
<dbReference type="PANTHER" id="PTHR48041:SF139">
    <property type="entry name" value="PROTEIN SCARLET"/>
    <property type="match status" value="1"/>
</dbReference>
<dbReference type="InterPro" id="IPR003439">
    <property type="entry name" value="ABC_transporter-like_ATP-bd"/>
</dbReference>
<dbReference type="GO" id="GO:0016887">
    <property type="term" value="F:ATP hydrolysis activity"/>
    <property type="evidence" value="ECO:0007669"/>
    <property type="project" value="InterPro"/>
</dbReference>
<feature type="transmembrane region" description="Helical" evidence="8">
    <location>
        <begin position="731"/>
        <end position="751"/>
    </location>
</feature>
<evidence type="ECO:0000256" key="2">
    <source>
        <dbReference type="ARBA" id="ARBA00022448"/>
    </source>
</evidence>
<dbReference type="InterPro" id="IPR003593">
    <property type="entry name" value="AAA+_ATPase"/>
</dbReference>
<reference evidence="10 11" key="1">
    <citation type="submission" date="2020-02" db="EMBL/GenBank/DDBJ databases">
        <title>Out from the shadows clarifying the taxonomy of the family Cryomorphaceae and related taxa by utilizing the GTDB taxonomic framework.</title>
        <authorList>
            <person name="Bowman J.P."/>
        </authorList>
    </citation>
    <scope>NUCLEOTIDE SEQUENCE [LARGE SCALE GENOMIC DNA]</scope>
    <source>
        <strain evidence="10 11">QSSC 1-22</strain>
    </source>
</reference>
<evidence type="ECO:0000256" key="6">
    <source>
        <dbReference type="ARBA" id="ARBA00022989"/>
    </source>
</evidence>
<dbReference type="PROSITE" id="PS50893">
    <property type="entry name" value="ABC_TRANSPORTER_2"/>
    <property type="match status" value="1"/>
</dbReference>
<feature type="domain" description="ABC transporter" evidence="9">
    <location>
        <begin position="253"/>
        <end position="492"/>
    </location>
</feature>
<dbReference type="InterPro" id="IPR050352">
    <property type="entry name" value="ABCG_transporters"/>
</dbReference>
<keyword evidence="11" id="KW-1185">Reference proteome</keyword>
<feature type="transmembrane region" description="Helical" evidence="8">
    <location>
        <begin position="986"/>
        <end position="1006"/>
    </location>
</feature>
<proteinExistence type="predicted"/>
<evidence type="ECO:0000256" key="3">
    <source>
        <dbReference type="ARBA" id="ARBA00022692"/>
    </source>
</evidence>
<dbReference type="PANTHER" id="PTHR48041">
    <property type="entry name" value="ABC TRANSPORTER G FAMILY MEMBER 28"/>
    <property type="match status" value="1"/>
</dbReference>
<evidence type="ECO:0000256" key="5">
    <source>
        <dbReference type="ARBA" id="ARBA00022840"/>
    </source>
</evidence>
<dbReference type="InterPro" id="IPR013525">
    <property type="entry name" value="ABC2_TM"/>
</dbReference>
<evidence type="ECO:0000256" key="8">
    <source>
        <dbReference type="SAM" id="Phobius"/>
    </source>
</evidence>
<dbReference type="InterPro" id="IPR027417">
    <property type="entry name" value="P-loop_NTPase"/>
</dbReference>
<organism evidence="10 11">
    <name type="scientific">Cryomorpha ignava</name>
    <dbReference type="NCBI Taxonomy" id="101383"/>
    <lineage>
        <taxon>Bacteria</taxon>
        <taxon>Pseudomonadati</taxon>
        <taxon>Bacteroidota</taxon>
        <taxon>Flavobacteriia</taxon>
        <taxon>Flavobacteriales</taxon>
        <taxon>Cryomorphaceae</taxon>
        <taxon>Cryomorpha</taxon>
    </lineage>
</organism>
<evidence type="ECO:0000256" key="4">
    <source>
        <dbReference type="ARBA" id="ARBA00022741"/>
    </source>
</evidence>
<sequence length="1035" mass="118771">MSERILKALIQLFAIIARVDPHQQDGSLNGRQIVESFLRERLPKKLFSKYMDLFEEYLESYQKISKIKDGEQKRNAVNSVKILRICTQINEELTQRQKTIVLIRLLEFIHTHDEVRELEQEFIDTVASTFNFDMDEYKLARFFVEERETELLESPNVMYITDSTDSGAGFGKHYLCEGIEGYIRVLRIPSINLHFIKYRGEGSYNISGQAVYNNRFYVLNQGASIRGSKIKPIYYSDIIGTFLQDDSREGISFQTRNLEYKFKRGNTGLHEINIDEESGRLVGIMGASGSGKSTLLNVLNGNLNPSKGTVKINGIDIHGEGDAIEGLIGYVAQDDLLIDELTVFQNLFFNAKLCFGQKNKEEITDLVEEMLSVLGLGETRNLKVGNPLDKTISGGQRKRLNIALELIREPAVLFVDEPTSGLSSRDSENIMDLLKELSLKGKLIFVVIHQPSSDIFKMFDKLFVLDNGGYPIYYGNPVDSLVYFKQMVNHINCDEAECLTCGNVKTEDVFNIIEAKVVDEFGNLTHQRKITPTEWNKLYTEHIEIELELDDERIATPETHFTIPGKIKQFGVFIKRDLLSKLTNKQYVLINLLEAPVLALILSFFMRFFIPAGADSYIFRENENIPVYIFISVIVALFIGLTVSSEEIIRDKKIRKRESFLNLSKSSYLYSKISIMLAISALQMFLFVIIGNFVLEIQGMTLSYWLILFSTCSFANLLGLNISSSFNSAKVIYILIPIIIIPQLLFSGIIVKFDRLNPIFASQDGVPWIGNIMASRWAYEAIAVTQYKTNDYEKEFFELEKRKKFSNWKKDYWITELKNKVAVTSRIMNDDAATVELDKNLTLLRNELNKENAFLKGLKFNKVNDLTPDRVNEETLKSVLKHLDLLTEHYKRVYLKADAEKEDAIYAMTQTDDKHAAYKKLFNNYKNDQLEVFATNRNDVNYIAEYNGELIQKKDLIYLMPYNSDFFGAHFYAPAKNLYGHFIDTFYANLLVLWGMTIGLALCLFFDVFPKSIKFLESALHFSKKDKRRETTSPA</sequence>
<feature type="transmembrane region" description="Helical" evidence="8">
    <location>
        <begin position="669"/>
        <end position="690"/>
    </location>
</feature>
<dbReference type="RefSeq" id="WP_163283214.1">
    <property type="nucleotide sequence ID" value="NZ_JAAGVY010000003.1"/>
</dbReference>
<dbReference type="Pfam" id="PF00005">
    <property type="entry name" value="ABC_tran"/>
    <property type="match status" value="1"/>
</dbReference>
<keyword evidence="4" id="KW-0547">Nucleotide-binding</keyword>
<comment type="caution">
    <text evidence="10">The sequence shown here is derived from an EMBL/GenBank/DDBJ whole genome shotgun (WGS) entry which is preliminary data.</text>
</comment>
<dbReference type="PROSITE" id="PS00211">
    <property type="entry name" value="ABC_TRANSPORTER_1"/>
    <property type="match status" value="1"/>
</dbReference>
<name>A0A7K3WLH7_9FLAO</name>
<keyword evidence="6 8" id="KW-1133">Transmembrane helix</keyword>
<dbReference type="Pfam" id="PF01061">
    <property type="entry name" value="ABC2_membrane"/>
    <property type="match status" value="1"/>
</dbReference>
<keyword evidence="2" id="KW-0813">Transport</keyword>
<evidence type="ECO:0000313" key="11">
    <source>
        <dbReference type="Proteomes" id="UP000486602"/>
    </source>
</evidence>
<evidence type="ECO:0000259" key="9">
    <source>
        <dbReference type="PROSITE" id="PS50893"/>
    </source>
</evidence>
<evidence type="ECO:0000256" key="7">
    <source>
        <dbReference type="ARBA" id="ARBA00023136"/>
    </source>
</evidence>
<dbReference type="Gene3D" id="3.40.50.300">
    <property type="entry name" value="P-loop containing nucleotide triphosphate hydrolases"/>
    <property type="match status" value="1"/>
</dbReference>
<dbReference type="GO" id="GO:0005524">
    <property type="term" value="F:ATP binding"/>
    <property type="evidence" value="ECO:0007669"/>
    <property type="project" value="UniProtKB-KW"/>
</dbReference>